<feature type="chain" id="PRO_5002645880" evidence="1">
    <location>
        <begin position="24"/>
        <end position="97"/>
    </location>
</feature>
<dbReference type="AlphaFoldDB" id="A2SKK3"/>
<protein>
    <submittedName>
        <fullName evidence="2">Uncharacterized protein</fullName>
    </submittedName>
</protein>
<reference evidence="2 3" key="1">
    <citation type="journal article" date="2007" name="J. Bacteriol.">
        <title>Whole-genome analysis of the methyl tert-butyl ether-degrading beta-proteobacterium Methylibium petroleiphilum PM1.</title>
        <authorList>
            <person name="Kane S.R."/>
            <person name="Chakicherla A.Y."/>
            <person name="Chain P.S.G."/>
            <person name="Schmidt R."/>
            <person name="Shin M.W."/>
            <person name="Legler T.C."/>
            <person name="Scow K.M."/>
            <person name="Larimer F.W."/>
            <person name="Lucas S.M."/>
            <person name="Richardson P.M."/>
            <person name="Hristova K.R."/>
        </authorList>
    </citation>
    <scope>NUCLEOTIDE SEQUENCE [LARGE SCALE GENOMIC DNA]</scope>
    <source>
        <strain evidence="3">ATCC BAA-1232 / LMG 22953 / PM1</strain>
    </source>
</reference>
<dbReference type="KEGG" id="mpt:Mpe_A3139"/>
<feature type="signal peptide" evidence="1">
    <location>
        <begin position="1"/>
        <end position="23"/>
    </location>
</feature>
<organism evidence="2 3">
    <name type="scientific">Methylibium petroleiphilum (strain ATCC BAA-1232 / LMG 22953 / PM1)</name>
    <dbReference type="NCBI Taxonomy" id="420662"/>
    <lineage>
        <taxon>Bacteria</taxon>
        <taxon>Pseudomonadati</taxon>
        <taxon>Pseudomonadota</taxon>
        <taxon>Betaproteobacteria</taxon>
        <taxon>Burkholderiales</taxon>
        <taxon>Sphaerotilaceae</taxon>
        <taxon>Methylibium</taxon>
    </lineage>
</organism>
<dbReference type="RefSeq" id="WP_011830715.1">
    <property type="nucleotide sequence ID" value="NC_008825.1"/>
</dbReference>
<evidence type="ECO:0000256" key="1">
    <source>
        <dbReference type="SAM" id="SignalP"/>
    </source>
</evidence>
<dbReference type="Proteomes" id="UP000000366">
    <property type="component" value="Chromosome"/>
</dbReference>
<name>A2SKK3_METPP</name>
<evidence type="ECO:0000313" key="2">
    <source>
        <dbReference type="EMBL" id="ABM96092.1"/>
    </source>
</evidence>
<keyword evidence="1" id="KW-0732">Signal</keyword>
<gene>
    <name evidence="2" type="ordered locus">Mpe_A3139</name>
</gene>
<proteinExistence type="predicted"/>
<accession>A2SKK3</accession>
<dbReference type="eggNOG" id="ENOG5033MSV">
    <property type="taxonomic scope" value="Bacteria"/>
</dbReference>
<sequence length="97" mass="10427">MKTLFRPLITLSLVAAALLPAQAETTLPVEDFGVFVDLPTGFAYVKTPSGWHFVRQIEASRLSELHPSTFVSLKQAGTPLSDASALNQRASSKATVL</sequence>
<keyword evidence="3" id="KW-1185">Reference proteome</keyword>
<dbReference type="HOGENOM" id="CLU_2343501_0_0_4"/>
<evidence type="ECO:0000313" key="3">
    <source>
        <dbReference type="Proteomes" id="UP000000366"/>
    </source>
</evidence>
<dbReference type="EMBL" id="CP000555">
    <property type="protein sequence ID" value="ABM96092.1"/>
    <property type="molecule type" value="Genomic_DNA"/>
</dbReference>